<evidence type="ECO:0000256" key="1">
    <source>
        <dbReference type="ARBA" id="ARBA00007569"/>
    </source>
</evidence>
<keyword evidence="4" id="KW-0732">Signal</keyword>
<name>A0A250XIC6_9CHLO</name>
<evidence type="ECO:0000313" key="6">
    <source>
        <dbReference type="EMBL" id="GAX82540.1"/>
    </source>
</evidence>
<comment type="caution">
    <text evidence="6">The sequence shown here is derived from an EMBL/GenBank/DDBJ whole genome shotgun (WGS) entry which is preliminary data.</text>
</comment>
<evidence type="ECO:0000256" key="2">
    <source>
        <dbReference type="ARBA" id="ARBA00022448"/>
    </source>
</evidence>
<proteinExistence type="inferred from homology"/>
<dbReference type="PROSITE" id="PS00542">
    <property type="entry name" value="COMPLEX1_30K"/>
    <property type="match status" value="1"/>
</dbReference>
<organism evidence="6 7">
    <name type="scientific">Chlamydomonas eustigma</name>
    <dbReference type="NCBI Taxonomy" id="1157962"/>
    <lineage>
        <taxon>Eukaryota</taxon>
        <taxon>Viridiplantae</taxon>
        <taxon>Chlorophyta</taxon>
        <taxon>core chlorophytes</taxon>
        <taxon>Chlorophyceae</taxon>
        <taxon>CS clade</taxon>
        <taxon>Chlamydomonadales</taxon>
        <taxon>Chlamydomonadaceae</taxon>
        <taxon>Chlamydomonas</taxon>
    </lineage>
</organism>
<dbReference type="InterPro" id="IPR010218">
    <property type="entry name" value="NADH_DH_suC"/>
</dbReference>
<dbReference type="InterPro" id="IPR001268">
    <property type="entry name" value="NADH_UbQ_OxRdtase_30kDa_su"/>
</dbReference>
<dbReference type="PANTHER" id="PTHR10884:SF14">
    <property type="entry name" value="NADH DEHYDROGENASE [UBIQUINONE] IRON-SULFUR PROTEIN 3, MITOCHONDRIAL"/>
    <property type="match status" value="1"/>
</dbReference>
<dbReference type="AlphaFoldDB" id="A0A250XIC6"/>
<feature type="chain" id="PRO_5012083683" description="NADH:ubiquinone oxidoreductase 30kDa subunit domain-containing protein" evidence="4">
    <location>
        <begin position="24"/>
        <end position="299"/>
    </location>
</feature>
<keyword evidence="7" id="KW-1185">Reference proteome</keyword>
<dbReference type="NCBIfam" id="NF004733">
    <property type="entry name" value="PRK06074.1-5"/>
    <property type="match status" value="1"/>
</dbReference>
<dbReference type="OrthoDB" id="528621at2759"/>
<protein>
    <recommendedName>
        <fullName evidence="5">NADH:ubiquinone oxidoreductase 30kDa subunit domain-containing protein</fullName>
    </recommendedName>
</protein>
<dbReference type="Proteomes" id="UP000232323">
    <property type="component" value="Unassembled WGS sequence"/>
</dbReference>
<gene>
    <name evidence="6" type="ORF">CEUSTIGMA_g9967.t1</name>
</gene>
<comment type="similarity">
    <text evidence="1 3">Belongs to the complex I 30 kDa subunit family.</text>
</comment>
<dbReference type="FunFam" id="3.30.460.80:FF:000008">
    <property type="entry name" value="NADH:ubiquinone oxidoreductase ND9 subunit"/>
    <property type="match status" value="1"/>
</dbReference>
<keyword evidence="2 3" id="KW-0813">Transport</keyword>
<accession>A0A250XIC6</accession>
<evidence type="ECO:0000256" key="4">
    <source>
        <dbReference type="SAM" id="SignalP"/>
    </source>
</evidence>
<dbReference type="HAMAP" id="MF_01357">
    <property type="entry name" value="NDH1_NuoC"/>
    <property type="match status" value="1"/>
</dbReference>
<evidence type="ECO:0000259" key="5">
    <source>
        <dbReference type="Pfam" id="PF00329"/>
    </source>
</evidence>
<dbReference type="Pfam" id="PF00329">
    <property type="entry name" value="Complex1_30kDa"/>
    <property type="match status" value="1"/>
</dbReference>
<dbReference type="GO" id="GO:0008137">
    <property type="term" value="F:NADH dehydrogenase (ubiquinone) activity"/>
    <property type="evidence" value="ECO:0007669"/>
    <property type="project" value="InterPro"/>
</dbReference>
<dbReference type="NCBIfam" id="TIGR01961">
    <property type="entry name" value="NuoC_fam"/>
    <property type="match status" value="1"/>
</dbReference>
<dbReference type="InterPro" id="IPR020396">
    <property type="entry name" value="NADH_UbQ_OxRdtase_CS"/>
</dbReference>
<dbReference type="EMBL" id="BEGY01000082">
    <property type="protein sequence ID" value="GAX82540.1"/>
    <property type="molecule type" value="Genomic_DNA"/>
</dbReference>
<feature type="signal peptide" evidence="4">
    <location>
        <begin position="1"/>
        <end position="23"/>
    </location>
</feature>
<dbReference type="PANTHER" id="PTHR10884">
    <property type="entry name" value="NADH DEHYDROGENASE UBIQUINONE IRON-SULFUR PROTEIN 3"/>
    <property type="match status" value="1"/>
</dbReference>
<dbReference type="InterPro" id="IPR037232">
    <property type="entry name" value="NADH_quin_OxRdtase_su_C/D-like"/>
</dbReference>
<dbReference type="STRING" id="1157962.A0A250XIC6"/>
<feature type="domain" description="NADH:ubiquinone oxidoreductase 30kDa subunit" evidence="5">
    <location>
        <begin position="142"/>
        <end position="262"/>
    </location>
</feature>
<keyword evidence="3" id="KW-0520">NAD</keyword>
<dbReference type="Gene3D" id="3.30.460.80">
    <property type="entry name" value="NADH:ubiquinone oxidoreductase, 30kDa subunit"/>
    <property type="match status" value="1"/>
</dbReference>
<sequence length="299" mass="34718">MFQCVVTTAMLRHLLLLTRKLEAPVSQGLLSQLEYHQGLFRGFAVQALKDEIHGLNTETKATSCSEASSQTTSPSTFSQIRSMGYAYARKTNNKAHVHHSHNLEFSQSQLADYLIKTVPKFITMVVQGPAQSSFLYQEPTIYTTPEHLIPLLYFLRDHVNLQFKSMIDITAVDFPERKARFEVVYHLLSPRWNNRIRIKVPVDELTPIPSTVPVFNSSNWFEREVWDMFGVFFSGHPDLRRILTDYGFTGFPLRKDFPLTGYTEVRYDYSKKRVVSEPLELTQEFRYFDFSSPWDTLPR</sequence>
<dbReference type="GO" id="GO:0016651">
    <property type="term" value="F:oxidoreductase activity, acting on NAD(P)H"/>
    <property type="evidence" value="ECO:0007669"/>
    <property type="project" value="InterPro"/>
</dbReference>
<dbReference type="SUPFAM" id="SSF143243">
    <property type="entry name" value="Nqo5-like"/>
    <property type="match status" value="1"/>
</dbReference>
<evidence type="ECO:0000256" key="3">
    <source>
        <dbReference type="RuleBase" id="RU003456"/>
    </source>
</evidence>
<evidence type="ECO:0000313" key="7">
    <source>
        <dbReference type="Proteomes" id="UP000232323"/>
    </source>
</evidence>
<reference evidence="6 7" key="1">
    <citation type="submission" date="2017-08" db="EMBL/GenBank/DDBJ databases">
        <title>Acidophilic green algal genome provides insights into adaptation to an acidic environment.</title>
        <authorList>
            <person name="Hirooka S."/>
            <person name="Hirose Y."/>
            <person name="Kanesaki Y."/>
            <person name="Higuchi S."/>
            <person name="Fujiwara T."/>
            <person name="Onuma R."/>
            <person name="Era A."/>
            <person name="Ohbayashi R."/>
            <person name="Uzuka A."/>
            <person name="Nozaki H."/>
            <person name="Yoshikawa H."/>
            <person name="Miyagishima S.Y."/>
        </authorList>
    </citation>
    <scope>NUCLEOTIDE SEQUENCE [LARGE SCALE GENOMIC DNA]</scope>
    <source>
        <strain evidence="6 7">NIES-2499</strain>
    </source>
</reference>
<keyword evidence="3" id="KW-1278">Translocase</keyword>